<dbReference type="EMBL" id="CP040899">
    <property type="protein sequence ID" value="QDB80163.1"/>
    <property type="molecule type" value="Genomic_DNA"/>
</dbReference>
<evidence type="ECO:0000313" key="7">
    <source>
        <dbReference type="EMBL" id="QDB80163.1"/>
    </source>
</evidence>
<evidence type="ECO:0000313" key="8">
    <source>
        <dbReference type="Proteomes" id="UP000313948"/>
    </source>
</evidence>
<protein>
    <recommendedName>
        <fullName evidence="6">SURF1-like protein</fullName>
    </recommendedName>
</protein>
<dbReference type="CDD" id="cd06662">
    <property type="entry name" value="SURF1"/>
    <property type="match status" value="1"/>
</dbReference>
<keyword evidence="8" id="KW-1185">Reference proteome</keyword>
<evidence type="ECO:0000256" key="5">
    <source>
        <dbReference type="ARBA" id="ARBA00023136"/>
    </source>
</evidence>
<name>A0ABX5VPM5_9MICO</name>
<dbReference type="PROSITE" id="PS50895">
    <property type="entry name" value="SURF1"/>
    <property type="match status" value="1"/>
</dbReference>
<dbReference type="InterPro" id="IPR045214">
    <property type="entry name" value="Surf1/Surf4"/>
</dbReference>
<dbReference type="Proteomes" id="UP000313948">
    <property type="component" value="Chromosome"/>
</dbReference>
<feature type="transmembrane region" description="Helical" evidence="6">
    <location>
        <begin position="237"/>
        <end position="257"/>
    </location>
</feature>
<evidence type="ECO:0000256" key="6">
    <source>
        <dbReference type="RuleBase" id="RU363076"/>
    </source>
</evidence>
<dbReference type="PANTHER" id="PTHR23427">
    <property type="entry name" value="SURFEIT LOCUS PROTEIN"/>
    <property type="match status" value="1"/>
</dbReference>
<evidence type="ECO:0000256" key="1">
    <source>
        <dbReference type="ARBA" id="ARBA00004370"/>
    </source>
</evidence>
<keyword evidence="3 6" id="KW-0812">Transmembrane</keyword>
<dbReference type="Pfam" id="PF02104">
    <property type="entry name" value="SURF1"/>
    <property type="match status" value="1"/>
</dbReference>
<reference evidence="7 8" key="1">
    <citation type="submission" date="2019-05" db="EMBL/GenBank/DDBJ databases">
        <title>Georgenia *** sp. nov., and Georgenia *** sp. nov., isolated from the intestinal contents of plateau pika (Ochotona curzoniae) in the Qinghai-Tibet plateau of China.</title>
        <authorList>
            <person name="Tian Z."/>
        </authorList>
    </citation>
    <scope>NUCLEOTIDE SEQUENCE [LARGE SCALE GENOMIC DNA]</scope>
    <source>
        <strain evidence="7 8">Z294</strain>
    </source>
</reference>
<keyword evidence="5 6" id="KW-0472">Membrane</keyword>
<dbReference type="PANTHER" id="PTHR23427:SF2">
    <property type="entry name" value="SURFEIT LOCUS PROTEIN 1"/>
    <property type="match status" value="1"/>
</dbReference>
<comment type="subcellular location">
    <subcellularLocation>
        <location evidence="6">Cell membrane</location>
        <topology evidence="6">Multi-pass membrane protein</topology>
    </subcellularLocation>
    <subcellularLocation>
        <location evidence="1">Membrane</location>
    </subcellularLocation>
</comment>
<proteinExistence type="inferred from homology"/>
<comment type="similarity">
    <text evidence="2 6">Belongs to the SURF1 family.</text>
</comment>
<comment type="caution">
    <text evidence="6">Lacks conserved residue(s) required for the propagation of feature annotation.</text>
</comment>
<keyword evidence="6" id="KW-1003">Cell membrane</keyword>
<keyword evidence="4 6" id="KW-1133">Transmembrane helix</keyword>
<evidence type="ECO:0000256" key="3">
    <source>
        <dbReference type="ARBA" id="ARBA00022692"/>
    </source>
</evidence>
<organism evidence="7 8">
    <name type="scientific">Georgenia wutianyii</name>
    <dbReference type="NCBI Taxonomy" id="2585135"/>
    <lineage>
        <taxon>Bacteria</taxon>
        <taxon>Bacillati</taxon>
        <taxon>Actinomycetota</taxon>
        <taxon>Actinomycetes</taxon>
        <taxon>Micrococcales</taxon>
        <taxon>Bogoriellaceae</taxon>
        <taxon>Georgenia</taxon>
    </lineage>
</organism>
<gene>
    <name evidence="7" type="ORF">FE251_12805</name>
</gene>
<evidence type="ECO:0000256" key="2">
    <source>
        <dbReference type="ARBA" id="ARBA00007165"/>
    </source>
</evidence>
<accession>A0ABX5VPM5</accession>
<evidence type="ECO:0000256" key="4">
    <source>
        <dbReference type="ARBA" id="ARBA00022989"/>
    </source>
</evidence>
<dbReference type="InterPro" id="IPR002994">
    <property type="entry name" value="Surf1/Shy1"/>
</dbReference>
<dbReference type="RefSeq" id="WP_139948990.1">
    <property type="nucleotide sequence ID" value="NZ_CP040899.1"/>
</dbReference>
<sequence length="283" mass="30141">MSTSTRRPGSRDWLRAATSRRMLVLLLVVAVVAGVCTQLGFWQLERAGIRGERTLEATREELLAAPAVPLEDVLAPQTAFTAGHFGRRVSLEGRFDAAQQVLVPGREVEGEEATLVVTAFHVEGGPHDGAIMPVLRGWFPGAVTELLEAGGGVRVTAPPPPAGRIEVVGMLSDSEAAGQAGLPEGFAGGISAGELAQEWGTPMYSAYLVLEEPAQQGLSPAPSPVEGLDADPNLQSLAYAVEWWAFALFAVVFWLKVLRDDVRERRLVEAVRVAAPPPEPPAN</sequence>